<reference evidence="9 10" key="1">
    <citation type="journal article" date="2016" name="Genome Biol. Evol.">
        <title>Divergent and convergent evolution of fungal pathogenicity.</title>
        <authorList>
            <person name="Shang Y."/>
            <person name="Xiao G."/>
            <person name="Zheng P."/>
            <person name="Cen K."/>
            <person name="Zhan S."/>
            <person name="Wang C."/>
        </authorList>
    </citation>
    <scope>NUCLEOTIDE SEQUENCE [LARGE SCALE GENOMIC DNA]</scope>
    <source>
        <strain evidence="9 10">RCEF 2490</strain>
    </source>
</reference>
<keyword evidence="8" id="KW-0687">Ribonucleoprotein</keyword>
<evidence type="ECO:0000256" key="2">
    <source>
        <dbReference type="ARBA" id="ARBA00009083"/>
    </source>
</evidence>
<evidence type="ECO:0000256" key="3">
    <source>
        <dbReference type="ARBA" id="ARBA00022723"/>
    </source>
</evidence>
<keyword evidence="4" id="KW-0699">rRNA-binding</keyword>
<comment type="caution">
    <text evidence="9">The sequence shown here is derived from an EMBL/GenBank/DDBJ whole genome shotgun (WGS) entry which is preliminary data.</text>
</comment>
<keyword evidence="5" id="KW-0862">Zinc</keyword>
<sequence length="76" mass="9133">MSHESVWYSRPRQYGKGSRQCRVCSSKSGLIRKYNLDICRQCFRERSAEIGFQKVQRESSEPRQRKDIPVLTEYRF</sequence>
<comment type="cofactor">
    <cofactor evidence="1">
        <name>Zn(2+)</name>
        <dbReference type="ChEBI" id="CHEBI:29105"/>
    </cofactor>
</comment>
<name>A0A167VVB0_9HYPO</name>
<dbReference type="PANTHER" id="PTHR12010">
    <property type="entry name" value="40S RIBOSOMAL PROTEIN S29"/>
    <property type="match status" value="1"/>
</dbReference>
<dbReference type="InterPro" id="IPR043140">
    <property type="entry name" value="Ribosomal_uS14_sf"/>
</dbReference>
<keyword evidence="6" id="KW-0694">RNA-binding</keyword>
<dbReference type="GO" id="GO:0002181">
    <property type="term" value="P:cytoplasmic translation"/>
    <property type="evidence" value="ECO:0007669"/>
    <property type="project" value="TreeGrafter"/>
</dbReference>
<dbReference type="NCBIfam" id="NF004424">
    <property type="entry name" value="PRK05766.1"/>
    <property type="match status" value="1"/>
</dbReference>
<evidence type="ECO:0000313" key="10">
    <source>
        <dbReference type="Proteomes" id="UP000078544"/>
    </source>
</evidence>
<gene>
    <name evidence="9" type="ORF">AAL_08211</name>
</gene>
<dbReference type="GO" id="GO:0008270">
    <property type="term" value="F:zinc ion binding"/>
    <property type="evidence" value="ECO:0007669"/>
    <property type="project" value="InterPro"/>
</dbReference>
<dbReference type="InterPro" id="IPR023676">
    <property type="entry name" value="Ribosomal_uS14_arc"/>
</dbReference>
<dbReference type="PROSITE" id="PS00527">
    <property type="entry name" value="RIBOSOMAL_S14"/>
    <property type="match status" value="1"/>
</dbReference>
<keyword evidence="10" id="KW-1185">Reference proteome</keyword>
<protein>
    <submittedName>
        <fullName evidence="9">40S ribosomal protein S29</fullName>
    </submittedName>
</protein>
<dbReference type="EMBL" id="AZGY01000032">
    <property type="protein sequence ID" value="KZZ88056.1"/>
    <property type="molecule type" value="Genomic_DNA"/>
</dbReference>
<evidence type="ECO:0000256" key="8">
    <source>
        <dbReference type="ARBA" id="ARBA00023274"/>
    </source>
</evidence>
<evidence type="ECO:0000313" key="9">
    <source>
        <dbReference type="EMBL" id="KZZ88056.1"/>
    </source>
</evidence>
<accession>A0A167VVB0</accession>
<keyword evidence="3" id="KW-0479">Metal-binding</keyword>
<dbReference type="InterPro" id="IPR018271">
    <property type="entry name" value="Ribosomal_uS14_CS"/>
</dbReference>
<comment type="similarity">
    <text evidence="2">Belongs to the universal ribosomal protein uS14 family.</text>
</comment>
<dbReference type="InterPro" id="IPR001209">
    <property type="entry name" value="Ribosomal_uS14"/>
</dbReference>
<dbReference type="AlphaFoldDB" id="A0A167VVB0"/>
<dbReference type="FunFam" id="4.10.830.10:FF:000002">
    <property type="entry name" value="40S ribosomal protein S29"/>
    <property type="match status" value="1"/>
</dbReference>
<evidence type="ECO:0000256" key="5">
    <source>
        <dbReference type="ARBA" id="ARBA00022833"/>
    </source>
</evidence>
<dbReference type="HAMAP" id="MF_01364_A">
    <property type="entry name" value="Ribosomal_uS14_2_A"/>
    <property type="match status" value="1"/>
</dbReference>
<organism evidence="9 10">
    <name type="scientific">Moelleriella libera RCEF 2490</name>
    <dbReference type="NCBI Taxonomy" id="1081109"/>
    <lineage>
        <taxon>Eukaryota</taxon>
        <taxon>Fungi</taxon>
        <taxon>Dikarya</taxon>
        <taxon>Ascomycota</taxon>
        <taxon>Pezizomycotina</taxon>
        <taxon>Sordariomycetes</taxon>
        <taxon>Hypocreomycetidae</taxon>
        <taxon>Hypocreales</taxon>
        <taxon>Clavicipitaceae</taxon>
        <taxon>Moelleriella</taxon>
    </lineage>
</organism>
<dbReference type="InterPro" id="IPR039744">
    <property type="entry name" value="RIbosomal_uS14_euk_arc"/>
</dbReference>
<evidence type="ECO:0000256" key="7">
    <source>
        <dbReference type="ARBA" id="ARBA00022980"/>
    </source>
</evidence>
<dbReference type="Gene3D" id="4.10.830.10">
    <property type="entry name" value="30s Ribosomal Protein S14, Chain N"/>
    <property type="match status" value="1"/>
</dbReference>
<keyword evidence="7 9" id="KW-0689">Ribosomal protein</keyword>
<evidence type="ECO:0000256" key="6">
    <source>
        <dbReference type="ARBA" id="ARBA00022884"/>
    </source>
</evidence>
<dbReference type="GO" id="GO:0019843">
    <property type="term" value="F:rRNA binding"/>
    <property type="evidence" value="ECO:0007669"/>
    <property type="project" value="UniProtKB-KW"/>
</dbReference>
<dbReference type="GO" id="GO:0003735">
    <property type="term" value="F:structural constituent of ribosome"/>
    <property type="evidence" value="ECO:0007669"/>
    <property type="project" value="InterPro"/>
</dbReference>
<dbReference type="Proteomes" id="UP000078544">
    <property type="component" value="Unassembled WGS sequence"/>
</dbReference>
<evidence type="ECO:0000256" key="1">
    <source>
        <dbReference type="ARBA" id="ARBA00001947"/>
    </source>
</evidence>
<dbReference type="GO" id="GO:0022627">
    <property type="term" value="C:cytosolic small ribosomal subunit"/>
    <property type="evidence" value="ECO:0007669"/>
    <property type="project" value="TreeGrafter"/>
</dbReference>
<dbReference type="PANTHER" id="PTHR12010:SF2">
    <property type="entry name" value="40S RIBOSOMAL PROTEIN S29"/>
    <property type="match status" value="1"/>
</dbReference>
<dbReference type="STRING" id="1081109.A0A167VVB0"/>
<dbReference type="OrthoDB" id="10252683at2759"/>
<evidence type="ECO:0000256" key="4">
    <source>
        <dbReference type="ARBA" id="ARBA00022730"/>
    </source>
</evidence>
<proteinExistence type="inferred from homology"/>
<dbReference type="Pfam" id="PF00253">
    <property type="entry name" value="Ribosomal_S14"/>
    <property type="match status" value="1"/>
</dbReference>